<feature type="compositionally biased region" description="Low complexity" evidence="3">
    <location>
        <begin position="829"/>
        <end position="844"/>
    </location>
</feature>
<evidence type="ECO:0000256" key="3">
    <source>
        <dbReference type="SAM" id="MobiDB-lite"/>
    </source>
</evidence>
<dbReference type="InterPro" id="IPR012337">
    <property type="entry name" value="RNaseH-like_sf"/>
</dbReference>
<dbReference type="SUPFAM" id="SSF56672">
    <property type="entry name" value="DNA/RNA polymerases"/>
    <property type="match status" value="1"/>
</dbReference>
<dbReference type="PANTHER" id="PTHR42648">
    <property type="entry name" value="TRANSPOSASE, PUTATIVE-RELATED"/>
    <property type="match status" value="1"/>
</dbReference>
<dbReference type="GO" id="GO:0016787">
    <property type="term" value="F:hydrolase activity"/>
    <property type="evidence" value="ECO:0007669"/>
    <property type="project" value="UniProtKB-KW"/>
</dbReference>
<accession>A0A699HW26</accession>
<dbReference type="Pfam" id="PF00665">
    <property type="entry name" value="rve"/>
    <property type="match status" value="1"/>
</dbReference>
<evidence type="ECO:0000259" key="4">
    <source>
        <dbReference type="PROSITE" id="PS50994"/>
    </source>
</evidence>
<comment type="caution">
    <text evidence="5">The sequence shown here is derived from an EMBL/GenBank/DDBJ whole genome shotgun (WGS) entry which is preliminary data.</text>
</comment>
<dbReference type="GO" id="GO:0015074">
    <property type="term" value="P:DNA integration"/>
    <property type="evidence" value="ECO:0007669"/>
    <property type="project" value="InterPro"/>
</dbReference>
<dbReference type="PANTHER" id="PTHR42648:SF18">
    <property type="entry name" value="RETROTRANSPOSON, UNCLASSIFIED-LIKE PROTEIN"/>
    <property type="match status" value="1"/>
</dbReference>
<dbReference type="SUPFAM" id="SSF53098">
    <property type="entry name" value="Ribonuclease H-like"/>
    <property type="match status" value="1"/>
</dbReference>
<feature type="non-terminal residue" evidence="5">
    <location>
        <position position="1"/>
    </location>
</feature>
<feature type="domain" description="Integrase catalytic" evidence="4">
    <location>
        <begin position="552"/>
        <end position="719"/>
    </location>
</feature>
<reference evidence="5" key="1">
    <citation type="journal article" date="2019" name="Sci. Rep.">
        <title>Draft genome of Tanacetum cinerariifolium, the natural source of mosquito coil.</title>
        <authorList>
            <person name="Yamashiro T."/>
            <person name="Shiraishi A."/>
            <person name="Satake H."/>
            <person name="Nakayama K."/>
        </authorList>
    </citation>
    <scope>NUCLEOTIDE SEQUENCE</scope>
</reference>
<evidence type="ECO:0000313" key="5">
    <source>
        <dbReference type="EMBL" id="GEY90405.1"/>
    </source>
</evidence>
<proteinExistence type="predicted"/>
<dbReference type="InterPro" id="IPR036397">
    <property type="entry name" value="RNaseH_sf"/>
</dbReference>
<dbReference type="PROSITE" id="PS50994">
    <property type="entry name" value="INTEGRASE"/>
    <property type="match status" value="1"/>
</dbReference>
<dbReference type="GO" id="GO:0046872">
    <property type="term" value="F:metal ion binding"/>
    <property type="evidence" value="ECO:0007669"/>
    <property type="project" value="UniProtKB-KW"/>
</dbReference>
<dbReference type="InterPro" id="IPR043502">
    <property type="entry name" value="DNA/RNA_pol_sf"/>
</dbReference>
<feature type="region of interest" description="Disordered" evidence="3">
    <location>
        <begin position="802"/>
        <end position="855"/>
    </location>
</feature>
<keyword evidence="2" id="KW-0378">Hydrolase</keyword>
<evidence type="ECO:0000256" key="1">
    <source>
        <dbReference type="ARBA" id="ARBA00022723"/>
    </source>
</evidence>
<dbReference type="Pfam" id="PF07727">
    <property type="entry name" value="RVT_2"/>
    <property type="match status" value="1"/>
</dbReference>
<protein>
    <recommendedName>
        <fullName evidence="4">Integrase catalytic domain-containing protein</fullName>
    </recommendedName>
</protein>
<organism evidence="5">
    <name type="scientific">Tanacetum cinerariifolium</name>
    <name type="common">Dalmatian daisy</name>
    <name type="synonym">Chrysanthemum cinerariifolium</name>
    <dbReference type="NCBI Taxonomy" id="118510"/>
    <lineage>
        <taxon>Eukaryota</taxon>
        <taxon>Viridiplantae</taxon>
        <taxon>Streptophyta</taxon>
        <taxon>Embryophyta</taxon>
        <taxon>Tracheophyta</taxon>
        <taxon>Spermatophyta</taxon>
        <taxon>Magnoliopsida</taxon>
        <taxon>eudicotyledons</taxon>
        <taxon>Gunneridae</taxon>
        <taxon>Pentapetalae</taxon>
        <taxon>asterids</taxon>
        <taxon>campanulids</taxon>
        <taxon>Asterales</taxon>
        <taxon>Asteraceae</taxon>
        <taxon>Asteroideae</taxon>
        <taxon>Anthemideae</taxon>
        <taxon>Anthemidinae</taxon>
        <taxon>Tanacetum</taxon>
    </lineage>
</organism>
<dbReference type="InterPro" id="IPR001584">
    <property type="entry name" value="Integrase_cat-core"/>
</dbReference>
<gene>
    <name evidence="5" type="ORF">Tci_462379</name>
</gene>
<keyword evidence="1" id="KW-0479">Metal-binding</keyword>
<feature type="region of interest" description="Disordered" evidence="3">
    <location>
        <begin position="108"/>
        <end position="143"/>
    </location>
</feature>
<dbReference type="InterPro" id="IPR013103">
    <property type="entry name" value="RVT_2"/>
</dbReference>
<evidence type="ECO:0000256" key="2">
    <source>
        <dbReference type="ARBA" id="ARBA00022801"/>
    </source>
</evidence>
<sequence>GGEDQQNASYESGFSQEEDDGYVILSIVHDKTEGIVDNYLASKLKEEVNVAVRLQSNKLKEESEAENKEFFNQVDSTMKAIIKEQVKAQVSKIIPQIELYVTESLGKSTQAEEPEFTDANTKMQHDQRNESDHIDDQPDNEAAPKHDCVKVMRWYEYGYLEEIIVRRDDNVLYKFKECDFPRLILRMKMSQKPGHVTPVDYTKLNALDPPKPVTPFIHNHPMNSEVHTKVWKIKECLTPFEEVIKKRTTPPSDVLYHREYNCIKKCFDEEVIPFFNNIKQLFQLLDHNIYMEVKEFERSPIGSLDKNALETDITQLKDNITSLRIQNGYKIEIANHTRRYLELSKVSTHSRNTSNEKIASLNAEIAKMKHSGSGIKVSGPKTPEKLKVLDPGMRVEDHPRNLNKRNNVNSSLNDKRFGSVKKVVCGACNKCLVSFTHDKCYVHSVNTMHAKKPQVASPKTIPKNVRNTYITVTYRIVPQWKPTGRQFILCDIYGPKKSKAPTAKPLELSLSVSPSSPINVISRTCLCFAGSLVSILSTRKKQEGISSTQDGNSNKEILSLLHMDLCGPMRTESINKKRYVLVIIDDYTRFGWVRFLRTKDETPAVFGKFLKNSQLALKATVRTVRTDNGTEFVNKTLTDLFESVGITHQTSVPRSPLQNGVVERRNRTLMEAARTMLIFAKAPLFLWAKVVATACYTLNRSLIHTLYGKTYYEPLKGKKPDLKYFRVFGSLCYPDIGIFVGYAPTKKAYRVFNKRTRKIQETIHVSFDELSGAMTSEQLSSGLDPNPMAPAQHSVGPELTALQSRRTRSALAPENANGLPSTTNMSEGAPAVTPSSSASKSPSSDTDVPGSETPLDTFDSDFDDTYIASETALATSSSNNIFIMPLKWIFKIKLDEYGDVLKNKARLVAKGYRQEIRIDFKESFAPVARLEAIRIFIANAVSQNMIIFQMDVKTAFLNGALNEVVYVSQPDRFVDPEYPSHVYRLKKALYGLKQAPREWYDKFSSFLISLGFSKGVADPTLFTRKTGKHYLLVQIYVDDIIFASTDPKSCDLFAHKMNSTFKISMMVQMSFFLGLQISQNPRGIFICQAKYALEILKKHGFDTSTPIDTSMSERLDLDEDIGGKMVDPTHYRGMVGCLMYLTASRPDIVFTVCMCARYQAKPTEKHLHAIKRIFRYLKGTLNMGL</sequence>
<name>A0A699HW26_TANCI</name>
<dbReference type="Pfam" id="PF25597">
    <property type="entry name" value="SH3_retrovirus"/>
    <property type="match status" value="1"/>
</dbReference>
<dbReference type="Gene3D" id="3.30.420.10">
    <property type="entry name" value="Ribonuclease H-like superfamily/Ribonuclease H"/>
    <property type="match status" value="1"/>
</dbReference>
<dbReference type="GO" id="GO:0003676">
    <property type="term" value="F:nucleic acid binding"/>
    <property type="evidence" value="ECO:0007669"/>
    <property type="project" value="InterPro"/>
</dbReference>
<dbReference type="EMBL" id="BKCJ010220947">
    <property type="protein sequence ID" value="GEY90405.1"/>
    <property type="molecule type" value="Genomic_DNA"/>
</dbReference>
<dbReference type="AlphaFoldDB" id="A0A699HW26"/>
<feature type="compositionally biased region" description="Basic and acidic residues" evidence="3">
    <location>
        <begin position="123"/>
        <end position="143"/>
    </location>
</feature>
<dbReference type="InterPro" id="IPR057670">
    <property type="entry name" value="SH3_retrovirus"/>
</dbReference>
<dbReference type="InterPro" id="IPR039537">
    <property type="entry name" value="Retrotran_Ty1/copia-like"/>
</dbReference>